<reference evidence="1" key="1">
    <citation type="submission" date="2021-06" db="EMBL/GenBank/DDBJ databases">
        <authorList>
            <person name="Kallberg Y."/>
            <person name="Tangrot J."/>
            <person name="Rosling A."/>
        </authorList>
    </citation>
    <scope>NUCLEOTIDE SEQUENCE</scope>
    <source>
        <strain evidence="1">IN212</strain>
    </source>
</reference>
<dbReference type="OrthoDB" id="2444340at2759"/>
<comment type="caution">
    <text evidence="1">The sequence shown here is derived from an EMBL/GenBank/DDBJ whole genome shotgun (WGS) entry which is preliminary data.</text>
</comment>
<dbReference type="EMBL" id="CAJVPZ010045909">
    <property type="protein sequence ID" value="CAG8770082.1"/>
    <property type="molecule type" value="Genomic_DNA"/>
</dbReference>
<organism evidence="1 2">
    <name type="scientific">Racocetra fulgida</name>
    <dbReference type="NCBI Taxonomy" id="60492"/>
    <lineage>
        <taxon>Eukaryota</taxon>
        <taxon>Fungi</taxon>
        <taxon>Fungi incertae sedis</taxon>
        <taxon>Mucoromycota</taxon>
        <taxon>Glomeromycotina</taxon>
        <taxon>Glomeromycetes</taxon>
        <taxon>Diversisporales</taxon>
        <taxon>Gigasporaceae</taxon>
        <taxon>Racocetra</taxon>
    </lineage>
</organism>
<evidence type="ECO:0000313" key="2">
    <source>
        <dbReference type="Proteomes" id="UP000789396"/>
    </source>
</evidence>
<dbReference type="Proteomes" id="UP000789396">
    <property type="component" value="Unassembled WGS sequence"/>
</dbReference>
<feature type="non-terminal residue" evidence="1">
    <location>
        <position position="169"/>
    </location>
</feature>
<dbReference type="AlphaFoldDB" id="A0A9N9JA48"/>
<name>A0A9N9JA48_9GLOM</name>
<feature type="non-terminal residue" evidence="1">
    <location>
        <position position="1"/>
    </location>
</feature>
<gene>
    <name evidence="1" type="ORF">RFULGI_LOCUS14996</name>
</gene>
<proteinExistence type="predicted"/>
<sequence>EIDDENGYNSEDKIQELQELIQFLISKGKLGSSLLISTELFLTYILNQKCPTCQNKNINEKRYKIKVIELSVKIIVTCYHCQVETFYGNEIPGIEFSNLVAEAGLAGGVNHKEIKAAAEKSANNALCVVCEKIGSNKKETLEVGFDCAWSKVREASQASAKFIYNGTPE</sequence>
<protein>
    <submittedName>
        <fullName evidence="1">3359_t:CDS:1</fullName>
    </submittedName>
</protein>
<accession>A0A9N9JA48</accession>
<evidence type="ECO:0000313" key="1">
    <source>
        <dbReference type="EMBL" id="CAG8770082.1"/>
    </source>
</evidence>
<keyword evidence="2" id="KW-1185">Reference proteome</keyword>